<evidence type="ECO:0000256" key="5">
    <source>
        <dbReference type="ARBA" id="ARBA00022777"/>
    </source>
</evidence>
<dbReference type="SUPFAM" id="SSF47384">
    <property type="entry name" value="Homodimeric domain of signal transducing histidine kinase"/>
    <property type="match status" value="1"/>
</dbReference>
<dbReference type="InterPro" id="IPR005467">
    <property type="entry name" value="His_kinase_dom"/>
</dbReference>
<dbReference type="Gene3D" id="1.10.287.130">
    <property type="match status" value="1"/>
</dbReference>
<evidence type="ECO:0000256" key="6">
    <source>
        <dbReference type="ARBA" id="ARBA00023012"/>
    </source>
</evidence>
<keyword evidence="6" id="KW-0902">Two-component regulatory system</keyword>
<dbReference type="Gene3D" id="3.30.565.10">
    <property type="entry name" value="Histidine kinase-like ATPase, C-terminal domain"/>
    <property type="match status" value="1"/>
</dbReference>
<protein>
    <recommendedName>
        <fullName evidence="2">histidine kinase</fullName>
        <ecNumber evidence="2">2.7.13.3</ecNumber>
    </recommendedName>
</protein>
<dbReference type="EMBL" id="JAYFSO010000033">
    <property type="protein sequence ID" value="MEA5126088.1"/>
    <property type="molecule type" value="Genomic_DNA"/>
</dbReference>
<evidence type="ECO:0000256" key="1">
    <source>
        <dbReference type="ARBA" id="ARBA00000085"/>
    </source>
</evidence>
<sequence>MSNEKQIAGSTLPTQSEVIKDTFDLTLLANFVHQIVNPLNGIAGTLDNLVEDVIEEQRRKQRLNAARAQIEQCITLLRNLAFLAKGSGGVADQDKRQVVLPQVIIESAMFFQEDAAINNIRIELDDRRTQNKVVGHPELIRQVLMNIFDNCTKYGKFGSSVAVKQWIQSNSENAVITIRSESKHHLDAGDMTRMFELGFRGGNAKRTIASGTGLGLYICKQIIEQHNGFISVQSDGPSGLMFTIKLPNGRRA</sequence>
<keyword evidence="4" id="KW-0808">Transferase</keyword>
<feature type="domain" description="Histidine kinase" evidence="7">
    <location>
        <begin position="30"/>
        <end position="250"/>
    </location>
</feature>
<dbReference type="SMART" id="SM00388">
    <property type="entry name" value="HisKA"/>
    <property type="match status" value="1"/>
</dbReference>
<dbReference type="CDD" id="cd00082">
    <property type="entry name" value="HisKA"/>
    <property type="match status" value="1"/>
</dbReference>
<dbReference type="InterPro" id="IPR003594">
    <property type="entry name" value="HATPase_dom"/>
</dbReference>
<dbReference type="PANTHER" id="PTHR45453:SF1">
    <property type="entry name" value="PHOSPHATE REGULON SENSOR PROTEIN PHOR"/>
    <property type="match status" value="1"/>
</dbReference>
<keyword evidence="9" id="KW-1185">Reference proteome</keyword>
<evidence type="ECO:0000259" key="7">
    <source>
        <dbReference type="PROSITE" id="PS50109"/>
    </source>
</evidence>
<dbReference type="SMART" id="SM00387">
    <property type="entry name" value="HATPase_c"/>
    <property type="match status" value="1"/>
</dbReference>
<keyword evidence="5 8" id="KW-0418">Kinase</keyword>
<dbReference type="InterPro" id="IPR050351">
    <property type="entry name" value="BphY/WalK/GraS-like"/>
</dbReference>
<gene>
    <name evidence="8" type="ORF">VB146_19975</name>
</gene>
<evidence type="ECO:0000313" key="9">
    <source>
        <dbReference type="Proteomes" id="UP001303614"/>
    </source>
</evidence>
<dbReference type="InterPro" id="IPR003661">
    <property type="entry name" value="HisK_dim/P_dom"/>
</dbReference>
<reference evidence="8 9" key="1">
    <citation type="submission" date="2023-12" db="EMBL/GenBank/DDBJ databases">
        <title>Genome sequencing of Xanthomonas floridensis.</title>
        <authorList>
            <person name="Greer S."/>
            <person name="Harrison J."/>
            <person name="Grant M."/>
            <person name="Vicente J."/>
            <person name="Studholme D."/>
        </authorList>
    </citation>
    <scope>NUCLEOTIDE SEQUENCE [LARGE SCALE GENOMIC DNA]</scope>
    <source>
        <strain evidence="8 9">WHRI 8848</strain>
    </source>
</reference>
<dbReference type="PRINTS" id="PR00344">
    <property type="entry name" value="BCTRLSENSOR"/>
</dbReference>
<organism evidence="8 9">
    <name type="scientific">Xanthomonas floridensis</name>
    <dbReference type="NCBI Taxonomy" id="1843580"/>
    <lineage>
        <taxon>Bacteria</taxon>
        <taxon>Pseudomonadati</taxon>
        <taxon>Pseudomonadota</taxon>
        <taxon>Gammaproteobacteria</taxon>
        <taxon>Lysobacterales</taxon>
        <taxon>Lysobacteraceae</taxon>
        <taxon>Xanthomonas</taxon>
    </lineage>
</organism>
<dbReference type="SUPFAM" id="SSF55874">
    <property type="entry name" value="ATPase domain of HSP90 chaperone/DNA topoisomerase II/histidine kinase"/>
    <property type="match status" value="1"/>
</dbReference>
<dbReference type="InterPro" id="IPR036097">
    <property type="entry name" value="HisK_dim/P_sf"/>
</dbReference>
<evidence type="ECO:0000313" key="8">
    <source>
        <dbReference type="EMBL" id="MEA5126088.1"/>
    </source>
</evidence>
<evidence type="ECO:0000256" key="2">
    <source>
        <dbReference type="ARBA" id="ARBA00012438"/>
    </source>
</evidence>
<dbReference type="GO" id="GO:0016301">
    <property type="term" value="F:kinase activity"/>
    <property type="evidence" value="ECO:0007669"/>
    <property type="project" value="UniProtKB-KW"/>
</dbReference>
<dbReference type="Pfam" id="PF00512">
    <property type="entry name" value="HisKA"/>
    <property type="match status" value="1"/>
</dbReference>
<dbReference type="Pfam" id="PF02518">
    <property type="entry name" value="HATPase_c"/>
    <property type="match status" value="1"/>
</dbReference>
<evidence type="ECO:0000256" key="4">
    <source>
        <dbReference type="ARBA" id="ARBA00022679"/>
    </source>
</evidence>
<dbReference type="PANTHER" id="PTHR45453">
    <property type="entry name" value="PHOSPHATE REGULON SENSOR PROTEIN PHOR"/>
    <property type="match status" value="1"/>
</dbReference>
<evidence type="ECO:0000256" key="3">
    <source>
        <dbReference type="ARBA" id="ARBA00022553"/>
    </source>
</evidence>
<dbReference type="PROSITE" id="PS50109">
    <property type="entry name" value="HIS_KIN"/>
    <property type="match status" value="1"/>
</dbReference>
<dbReference type="EC" id="2.7.13.3" evidence="2"/>
<proteinExistence type="predicted"/>
<keyword evidence="3" id="KW-0597">Phosphoprotein</keyword>
<dbReference type="InterPro" id="IPR036890">
    <property type="entry name" value="HATPase_C_sf"/>
</dbReference>
<comment type="caution">
    <text evidence="8">The sequence shown here is derived from an EMBL/GenBank/DDBJ whole genome shotgun (WGS) entry which is preliminary data.</text>
</comment>
<comment type="catalytic activity">
    <reaction evidence="1">
        <text>ATP + protein L-histidine = ADP + protein N-phospho-L-histidine.</text>
        <dbReference type="EC" id="2.7.13.3"/>
    </reaction>
</comment>
<accession>A0ABU5Q350</accession>
<dbReference type="RefSeq" id="WP_082861708.1">
    <property type="nucleotide sequence ID" value="NZ_JAYFSN010000034.1"/>
</dbReference>
<dbReference type="InterPro" id="IPR004358">
    <property type="entry name" value="Sig_transdc_His_kin-like_C"/>
</dbReference>
<dbReference type="Proteomes" id="UP001303614">
    <property type="component" value="Unassembled WGS sequence"/>
</dbReference>
<name>A0ABU5Q350_9XANT</name>